<feature type="domain" description="Fumarylacetoacetase N-terminal" evidence="16">
    <location>
        <begin position="30"/>
        <end position="126"/>
    </location>
</feature>
<comment type="pathway">
    <text evidence="3">Amino-acid degradation; L-phenylalanine degradation; acetoacetate and fumarate from L-phenylalanine: step 6/6.</text>
</comment>
<dbReference type="PANTHER" id="PTHR43069">
    <property type="entry name" value="FUMARYLACETOACETASE"/>
    <property type="match status" value="1"/>
</dbReference>
<evidence type="ECO:0000256" key="12">
    <source>
        <dbReference type="PIRSR" id="PIRSR605959-2"/>
    </source>
</evidence>
<evidence type="ECO:0000256" key="5">
    <source>
        <dbReference type="ARBA" id="ARBA00022723"/>
    </source>
</evidence>
<reference evidence="17 18" key="1">
    <citation type="submission" date="2020-04" db="EMBL/GenBank/DDBJ databases">
        <title>Enterovirga sp. isolate from soil.</title>
        <authorList>
            <person name="Chea S."/>
            <person name="Kim D.-U."/>
        </authorList>
    </citation>
    <scope>NUCLEOTIDE SEQUENCE [LARGE SCALE GENOMIC DNA]</scope>
    <source>
        <strain evidence="17 18">DB1703</strain>
    </source>
</reference>
<evidence type="ECO:0000313" key="17">
    <source>
        <dbReference type="EMBL" id="NNM71592.1"/>
    </source>
</evidence>
<name>A0A849HWV8_9HYPH</name>
<evidence type="ECO:0000256" key="4">
    <source>
        <dbReference type="ARBA" id="ARBA00012094"/>
    </source>
</evidence>
<dbReference type="EMBL" id="JABEPP010000001">
    <property type="protein sequence ID" value="NNM71592.1"/>
    <property type="molecule type" value="Genomic_DNA"/>
</dbReference>
<keyword evidence="7 13" id="KW-0106">Calcium</keyword>
<keyword evidence="5 13" id="KW-0479">Metal-binding</keyword>
<comment type="cofactor">
    <cofactor evidence="1 13">
        <name>Ca(2+)</name>
        <dbReference type="ChEBI" id="CHEBI:29108"/>
    </cofactor>
</comment>
<evidence type="ECO:0000313" key="18">
    <source>
        <dbReference type="Proteomes" id="UP000564885"/>
    </source>
</evidence>
<keyword evidence="18" id="KW-1185">Reference proteome</keyword>
<evidence type="ECO:0000259" key="15">
    <source>
        <dbReference type="Pfam" id="PF01557"/>
    </source>
</evidence>
<dbReference type="InterPro" id="IPR036663">
    <property type="entry name" value="Fumarylacetoacetase_C_sf"/>
</dbReference>
<dbReference type="SUPFAM" id="SSF56529">
    <property type="entry name" value="FAH"/>
    <property type="match status" value="1"/>
</dbReference>
<feature type="binding site" evidence="13">
    <location>
        <position position="260"/>
    </location>
    <ligand>
        <name>Mg(2+)</name>
        <dbReference type="ChEBI" id="CHEBI:18420"/>
    </ligand>
</feature>
<feature type="binding site" evidence="13">
    <location>
        <position position="208"/>
    </location>
    <ligand>
        <name>Ca(2+)</name>
        <dbReference type="ChEBI" id="CHEBI:29108"/>
    </ligand>
</feature>
<dbReference type="AlphaFoldDB" id="A0A849HWV8"/>
<feature type="binding site" evidence="13">
    <location>
        <position position="134"/>
    </location>
    <ligand>
        <name>Ca(2+)</name>
        <dbReference type="ChEBI" id="CHEBI:29108"/>
    </ligand>
</feature>
<feature type="binding site" evidence="12">
    <location>
        <position position="367"/>
    </location>
    <ligand>
        <name>substrate</name>
    </ligand>
</feature>
<dbReference type="GO" id="GO:0006559">
    <property type="term" value="P:L-phenylalanine catabolic process"/>
    <property type="evidence" value="ECO:0007669"/>
    <property type="project" value="UniProtKB-UniPathway"/>
</dbReference>
<dbReference type="InterPro" id="IPR011234">
    <property type="entry name" value="Fumarylacetoacetase-like_C"/>
</dbReference>
<keyword evidence="6 17" id="KW-0378">Hydrolase</keyword>
<gene>
    <name evidence="17" type="primary">fahA</name>
    <name evidence="17" type="ORF">HJG44_04155</name>
</gene>
<protein>
    <recommendedName>
        <fullName evidence="4">fumarylacetoacetase</fullName>
        <ecNumber evidence="4">3.7.1.2</ecNumber>
    </recommendedName>
</protein>
<dbReference type="Pfam" id="PF09298">
    <property type="entry name" value="FAA_hydrolase_N"/>
    <property type="match status" value="1"/>
</dbReference>
<feature type="binding site" evidence="12">
    <location>
        <position position="150"/>
    </location>
    <ligand>
        <name>substrate</name>
    </ligand>
</feature>
<keyword evidence="8 13" id="KW-0460">Magnesium</keyword>
<evidence type="ECO:0000256" key="2">
    <source>
        <dbReference type="ARBA" id="ARBA00001946"/>
    </source>
</evidence>
<feature type="domain" description="Fumarylacetoacetase-like C-terminal" evidence="15">
    <location>
        <begin position="140"/>
        <end position="427"/>
    </location>
</feature>
<dbReference type="InterPro" id="IPR015377">
    <property type="entry name" value="Fumarylacetoacetase_N"/>
</dbReference>
<feature type="binding site" evidence="12">
    <location>
        <position position="136"/>
    </location>
    <ligand>
        <name>substrate</name>
    </ligand>
</feature>
<evidence type="ECO:0000259" key="16">
    <source>
        <dbReference type="Pfam" id="PF09298"/>
    </source>
</evidence>
<feature type="active site" description="Proton acceptor" evidence="11">
    <location>
        <position position="141"/>
    </location>
</feature>
<evidence type="ECO:0000256" key="7">
    <source>
        <dbReference type="ARBA" id="ARBA00022837"/>
    </source>
</evidence>
<sequence>MGGARLDGTHDPALRSWVPSADGHPDFPIQNLPLGIFSPTGGARRAGIAIGDRILDLRGIAGLLSGEAARFVEAAGETLNGALALGAGPRRALRLRICELLRQGSPERAGIEPHLHEAASCTLHLPAAVGDYTDFYVGIHHATNVGRQFRPDNPLLPNYKWVPIGYHGRASSVVPSGTPVRRPNGQRKPAAETVPSFGPSRNLDYELELGIWIGPGNELGEPVPIGEAADRIAGYCLLNDWSARDIQGWEYQPLGPFLAKNFATTISPWIVTPEALAPFRAPQAPRPDGDPAPLPYLADEADAASGALAIELEALLVTADMKAKGMAPHRLALSDARHMYWTAAQLVAHHASGGCNLRPGDLLGSGTLSGPDRASCGSLLEATNGGREPIALPSGEERRFLQDGDEVILSARCRREGFAPIGFGECRGAILPAPSA</sequence>
<evidence type="ECO:0000256" key="6">
    <source>
        <dbReference type="ARBA" id="ARBA00022801"/>
    </source>
</evidence>
<dbReference type="SUPFAM" id="SSF63433">
    <property type="entry name" value="Fumarylacetoacetate hydrolase, FAH, N-terminal domain"/>
    <property type="match status" value="1"/>
</dbReference>
<feature type="binding site" evidence="12">
    <location>
        <position position="247"/>
    </location>
    <ligand>
        <name>substrate</name>
    </ligand>
</feature>
<dbReference type="Proteomes" id="UP000564885">
    <property type="component" value="Unassembled WGS sequence"/>
</dbReference>
<feature type="binding site" evidence="13">
    <location>
        <position position="240"/>
    </location>
    <ligand>
        <name>Mg(2+)</name>
        <dbReference type="ChEBI" id="CHEBI:18420"/>
    </ligand>
</feature>
<accession>A0A849HWV8</accession>
<dbReference type="InterPro" id="IPR005959">
    <property type="entry name" value="Fumarylacetoacetase"/>
</dbReference>
<feature type="binding site" evidence="13">
    <location>
        <position position="264"/>
    </location>
    <ligand>
        <name>Mg(2+)</name>
        <dbReference type="ChEBI" id="CHEBI:18420"/>
    </ligand>
</feature>
<dbReference type="GO" id="GO:1902000">
    <property type="term" value="P:homogentisate catabolic process"/>
    <property type="evidence" value="ECO:0007669"/>
    <property type="project" value="TreeGrafter"/>
</dbReference>
<dbReference type="GO" id="GO:0046872">
    <property type="term" value="F:metal ion binding"/>
    <property type="evidence" value="ECO:0007669"/>
    <property type="project" value="UniProtKB-KW"/>
</dbReference>
<dbReference type="PANTHER" id="PTHR43069:SF2">
    <property type="entry name" value="FUMARYLACETOACETASE"/>
    <property type="match status" value="1"/>
</dbReference>
<keyword evidence="10" id="KW-0585">Phenylalanine catabolism</keyword>
<dbReference type="EC" id="3.7.1.2" evidence="4"/>
<dbReference type="InterPro" id="IPR036462">
    <property type="entry name" value="Fumarylacetoacetase_N_sf"/>
</dbReference>
<feature type="region of interest" description="Disordered" evidence="14">
    <location>
        <begin position="173"/>
        <end position="197"/>
    </location>
</feature>
<evidence type="ECO:0000256" key="9">
    <source>
        <dbReference type="ARBA" id="ARBA00022878"/>
    </source>
</evidence>
<dbReference type="Gene3D" id="3.90.850.10">
    <property type="entry name" value="Fumarylacetoacetase-like, C-terminal domain"/>
    <property type="match status" value="1"/>
</dbReference>
<dbReference type="RefSeq" id="WP_171217036.1">
    <property type="nucleotide sequence ID" value="NZ_JABEPP010000001.1"/>
</dbReference>
<feature type="binding site" evidence="12">
    <location>
        <position position="251"/>
    </location>
    <ligand>
        <name>substrate</name>
    </ligand>
</feature>
<dbReference type="NCBIfam" id="TIGR01266">
    <property type="entry name" value="fum_ac_acetase"/>
    <property type="match status" value="1"/>
</dbReference>
<organism evidence="17 18">
    <name type="scientific">Enterovirga aerilata</name>
    <dbReference type="NCBI Taxonomy" id="2730920"/>
    <lineage>
        <taxon>Bacteria</taxon>
        <taxon>Pseudomonadati</taxon>
        <taxon>Pseudomonadota</taxon>
        <taxon>Alphaproteobacteria</taxon>
        <taxon>Hyphomicrobiales</taxon>
        <taxon>Methylobacteriaceae</taxon>
        <taxon>Enterovirga</taxon>
    </lineage>
</organism>
<dbReference type="UniPathway" id="UPA00139">
    <property type="reaction ID" value="UER00341"/>
</dbReference>
<dbReference type="GO" id="GO:0006572">
    <property type="term" value="P:L-tyrosine catabolic process"/>
    <property type="evidence" value="ECO:0007669"/>
    <property type="project" value="UniProtKB-KW"/>
</dbReference>
<evidence type="ECO:0000256" key="11">
    <source>
        <dbReference type="PIRSR" id="PIRSR605959-1"/>
    </source>
</evidence>
<comment type="caution">
    <text evidence="17">The sequence shown here is derived from an EMBL/GenBank/DDBJ whole genome shotgun (WGS) entry which is preliminary data.</text>
</comment>
<comment type="cofactor">
    <cofactor evidence="2 13">
        <name>Mg(2+)</name>
        <dbReference type="ChEBI" id="CHEBI:18420"/>
    </cofactor>
</comment>
<keyword evidence="9" id="KW-0828">Tyrosine catabolism</keyword>
<evidence type="ECO:0000256" key="1">
    <source>
        <dbReference type="ARBA" id="ARBA00001913"/>
    </source>
</evidence>
<dbReference type="Pfam" id="PF01557">
    <property type="entry name" value="FAA_hydrolase"/>
    <property type="match status" value="1"/>
</dbReference>
<evidence type="ECO:0000256" key="10">
    <source>
        <dbReference type="ARBA" id="ARBA00023232"/>
    </source>
</evidence>
<evidence type="ECO:0000256" key="8">
    <source>
        <dbReference type="ARBA" id="ARBA00022842"/>
    </source>
</evidence>
<dbReference type="Gene3D" id="2.30.30.230">
    <property type="entry name" value="Fumarylacetoacetase, N-terminal domain"/>
    <property type="match status" value="1"/>
</dbReference>
<evidence type="ECO:0000256" key="14">
    <source>
        <dbReference type="SAM" id="MobiDB-lite"/>
    </source>
</evidence>
<feature type="binding site" evidence="13">
    <location>
        <position position="240"/>
    </location>
    <ligand>
        <name>Ca(2+)</name>
        <dbReference type="ChEBI" id="CHEBI:29108"/>
    </ligand>
</feature>
<evidence type="ECO:0000256" key="13">
    <source>
        <dbReference type="PIRSR" id="PIRSR605959-3"/>
    </source>
</evidence>
<dbReference type="GO" id="GO:0004334">
    <property type="term" value="F:fumarylacetoacetase activity"/>
    <property type="evidence" value="ECO:0007669"/>
    <property type="project" value="UniProtKB-EC"/>
</dbReference>
<evidence type="ECO:0000256" key="3">
    <source>
        <dbReference type="ARBA" id="ARBA00004782"/>
    </source>
</evidence>
<proteinExistence type="predicted"/>
<feature type="binding site" evidence="13">
    <location>
        <position position="206"/>
    </location>
    <ligand>
        <name>Ca(2+)</name>
        <dbReference type="ChEBI" id="CHEBI:29108"/>
    </ligand>
</feature>